<accession>A0ABZ2HWB0</accession>
<dbReference type="InterPro" id="IPR025714">
    <property type="entry name" value="Methyltranfer_dom"/>
</dbReference>
<dbReference type="EMBL" id="CP146275">
    <property type="protein sequence ID" value="WWT31817.1"/>
    <property type="molecule type" value="Genomic_DNA"/>
</dbReference>
<organism evidence="2 3">
    <name type="scientific">Pelagibacterium nitratireducens</name>
    <dbReference type="NCBI Taxonomy" id="1046114"/>
    <lineage>
        <taxon>Bacteria</taxon>
        <taxon>Pseudomonadati</taxon>
        <taxon>Pseudomonadota</taxon>
        <taxon>Alphaproteobacteria</taxon>
        <taxon>Hyphomicrobiales</taxon>
        <taxon>Devosiaceae</taxon>
        <taxon>Pelagibacterium</taxon>
    </lineage>
</organism>
<evidence type="ECO:0000313" key="3">
    <source>
        <dbReference type="Proteomes" id="UP001369958"/>
    </source>
</evidence>
<dbReference type="GO" id="GO:0008168">
    <property type="term" value="F:methyltransferase activity"/>
    <property type="evidence" value="ECO:0007669"/>
    <property type="project" value="UniProtKB-KW"/>
</dbReference>
<keyword evidence="2" id="KW-0489">Methyltransferase</keyword>
<keyword evidence="2" id="KW-0808">Transferase</keyword>
<proteinExistence type="predicted"/>
<dbReference type="GO" id="GO:0032259">
    <property type="term" value="P:methylation"/>
    <property type="evidence" value="ECO:0007669"/>
    <property type="project" value="UniProtKB-KW"/>
</dbReference>
<dbReference type="Gene3D" id="3.40.50.150">
    <property type="entry name" value="Vaccinia Virus protein VP39"/>
    <property type="match status" value="1"/>
</dbReference>
<reference evidence="2 3" key="1">
    <citation type="submission" date="2024-02" db="EMBL/GenBank/DDBJ databases">
        <title>Complete genome sequence of Pelagibacterium nitratireducens ZH15.</title>
        <authorList>
            <person name="Zhao L.H."/>
        </authorList>
    </citation>
    <scope>NUCLEOTIDE SEQUENCE [LARGE SCALE GENOMIC DNA]</scope>
    <source>
        <strain evidence="2 3">ZH15</strain>
    </source>
</reference>
<protein>
    <submittedName>
        <fullName evidence="2">Methyltransferase domain-containing protein</fullName>
    </submittedName>
</protein>
<name>A0ABZ2HWB0_9HYPH</name>
<dbReference type="PANTHER" id="PTHR43861:SF1">
    <property type="entry name" value="TRANS-ACONITATE 2-METHYLTRANSFERASE"/>
    <property type="match status" value="1"/>
</dbReference>
<dbReference type="CDD" id="cd02440">
    <property type="entry name" value="AdoMet_MTases"/>
    <property type="match status" value="1"/>
</dbReference>
<gene>
    <name evidence="2" type="ORF">V6617_12445</name>
</gene>
<feature type="domain" description="Methyltransferase" evidence="1">
    <location>
        <begin position="39"/>
        <end position="144"/>
    </location>
</feature>
<evidence type="ECO:0000259" key="1">
    <source>
        <dbReference type="Pfam" id="PF13847"/>
    </source>
</evidence>
<dbReference type="RefSeq" id="WP_338607278.1">
    <property type="nucleotide sequence ID" value="NZ_CP146275.1"/>
</dbReference>
<dbReference type="Pfam" id="PF13847">
    <property type="entry name" value="Methyltransf_31"/>
    <property type="match status" value="1"/>
</dbReference>
<dbReference type="Proteomes" id="UP001369958">
    <property type="component" value="Chromosome"/>
</dbReference>
<dbReference type="InterPro" id="IPR029063">
    <property type="entry name" value="SAM-dependent_MTases_sf"/>
</dbReference>
<dbReference type="PANTHER" id="PTHR43861">
    <property type="entry name" value="TRANS-ACONITATE 2-METHYLTRANSFERASE-RELATED"/>
    <property type="match status" value="1"/>
</dbReference>
<keyword evidence="3" id="KW-1185">Reference proteome</keyword>
<sequence length="207" mass="23236">MAATSRFWDRTADKYARLPITHVEDYETKLRVTQDYLRPDMELLEFGCGTGGTAIRHAPFVAHIRAIDFSERMLEKARQRANEAGVENITFERADITTLAIPDRPYDMVLGLSILHLLKDPDAVIAKVYRMLAPGGYFVSSTACLGDNMGYFKMLAPIGRATGLLPILKVMSTEEVIARIRLPGFEIAHRWKPGKDRALFVVARKPA</sequence>
<dbReference type="SUPFAM" id="SSF53335">
    <property type="entry name" value="S-adenosyl-L-methionine-dependent methyltransferases"/>
    <property type="match status" value="1"/>
</dbReference>
<evidence type="ECO:0000313" key="2">
    <source>
        <dbReference type="EMBL" id="WWT31817.1"/>
    </source>
</evidence>